<sequence>MRAATPFAITLALWLAGSAAVPADPLPPGPVVARALDAARQGDWTQATVIAGSTGAPIALDIVLWLRLASGAGDFDEYRRFMSRNSDWPAMAALRRGAERAMPEGLPASTVTDFFADQPPLTGTGSLRLADALAATGREAEAEAEITRAWTTFSLTGPERAAALARWKPVLASGHVARLDMLLWRGLAAEAQTMFPLVPEDWQKLAQARIATRNDAEGLQYAINTVPDALKSDPGLAFERYLYRVTKGRWQEAEDYLLARSTSKTALGRPEFWMDRRANLARQALEDGDVGGAYRIASQSFGSEGSEFADAEWVAGFIALTRLDDAKRAVGHFTRFESAVATPISLGRAGYWLGLAYRRLGDPVAAEHAFRSAALWRTSFYGQLAARELSTPLPPEAPLDVPDWRGAGLNASPVVQAGLLLLRAGDERRGSTFLRAAADDRPAETRAALAQMVIDLGYPEIGIRIAKDAANEGVVLPDQYYPLHRIAGEPLSVAAAYALAIARQESEFYTAAASSAGARGLMQLMPATAKQTAEVAGLPYDSAKLTGDPVYNARLGTAYLAGLLKRYDGSYLLATAAYNAGPGRVDQWLKDLGDPRAPGADPVQWIESIPYTETRNYVMRVLEGFEVYRARLGEEAAPVEEAQPADGARPATGSSTG</sequence>
<dbReference type="CDD" id="cd13401">
    <property type="entry name" value="Slt70-like"/>
    <property type="match status" value="1"/>
</dbReference>
<dbReference type="AlphaFoldDB" id="A0A840SPA6"/>
<dbReference type="PANTHER" id="PTHR37423:SF2">
    <property type="entry name" value="MEMBRANE-BOUND LYTIC MUREIN TRANSGLYCOSYLASE C"/>
    <property type="match status" value="1"/>
</dbReference>
<evidence type="ECO:0000256" key="2">
    <source>
        <dbReference type="ARBA" id="ARBA00009387"/>
    </source>
</evidence>
<dbReference type="Proteomes" id="UP000549457">
    <property type="component" value="Unassembled WGS sequence"/>
</dbReference>
<keyword evidence="8" id="KW-1185">Reference proteome</keyword>
<reference evidence="7 8" key="1">
    <citation type="submission" date="2020-08" db="EMBL/GenBank/DDBJ databases">
        <title>Genomic Encyclopedia of Type Strains, Phase IV (KMG-IV): sequencing the most valuable type-strain genomes for metagenomic binning, comparative biology and taxonomic classification.</title>
        <authorList>
            <person name="Goeker M."/>
        </authorList>
    </citation>
    <scope>NUCLEOTIDE SEQUENCE [LARGE SCALE GENOMIC DNA]</scope>
    <source>
        <strain evidence="7 8">DSM 101730</strain>
    </source>
</reference>
<evidence type="ECO:0000313" key="7">
    <source>
        <dbReference type="EMBL" id="MBB5221132.1"/>
    </source>
</evidence>
<protein>
    <submittedName>
        <fullName evidence="7">Soluble lytic murein transglycosylase</fullName>
        <ecNumber evidence="7">3.2.1.-</ecNumber>
    </submittedName>
</protein>
<dbReference type="InterPro" id="IPR008258">
    <property type="entry name" value="Transglycosylase_SLT_dom_1"/>
</dbReference>
<evidence type="ECO:0000256" key="5">
    <source>
        <dbReference type="SAM" id="SignalP"/>
    </source>
</evidence>
<dbReference type="SUPFAM" id="SSF53955">
    <property type="entry name" value="Lysozyme-like"/>
    <property type="match status" value="1"/>
</dbReference>
<dbReference type="RefSeq" id="WP_184147533.1">
    <property type="nucleotide sequence ID" value="NZ_JACHFM010000001.1"/>
</dbReference>
<dbReference type="PANTHER" id="PTHR37423">
    <property type="entry name" value="SOLUBLE LYTIC MUREIN TRANSGLYCOSYLASE-RELATED"/>
    <property type="match status" value="1"/>
</dbReference>
<dbReference type="EMBL" id="JACHFM010000001">
    <property type="protein sequence ID" value="MBB5221132.1"/>
    <property type="molecule type" value="Genomic_DNA"/>
</dbReference>
<dbReference type="Gene3D" id="1.25.20.10">
    <property type="entry name" value="Bacterial muramidases"/>
    <property type="match status" value="1"/>
</dbReference>
<evidence type="ECO:0000259" key="6">
    <source>
        <dbReference type="Pfam" id="PF01464"/>
    </source>
</evidence>
<evidence type="ECO:0000313" key="8">
    <source>
        <dbReference type="Proteomes" id="UP000549457"/>
    </source>
</evidence>
<comment type="similarity">
    <text evidence="2">Belongs to the virb1 family.</text>
</comment>
<evidence type="ECO:0000256" key="1">
    <source>
        <dbReference type="ARBA" id="ARBA00007734"/>
    </source>
</evidence>
<name>A0A840SPA6_9RHOB</name>
<dbReference type="GO" id="GO:0004553">
    <property type="term" value="F:hydrolase activity, hydrolyzing O-glycosyl compounds"/>
    <property type="evidence" value="ECO:0007669"/>
    <property type="project" value="InterPro"/>
</dbReference>
<proteinExistence type="inferred from homology"/>
<feature type="compositionally biased region" description="Low complexity" evidence="4">
    <location>
        <begin position="636"/>
        <end position="645"/>
    </location>
</feature>
<feature type="signal peptide" evidence="5">
    <location>
        <begin position="1"/>
        <end position="23"/>
    </location>
</feature>
<comment type="caution">
    <text evidence="7">The sequence shown here is derived from an EMBL/GenBank/DDBJ whole genome shotgun (WGS) entry which is preliminary data.</text>
</comment>
<evidence type="ECO:0000256" key="3">
    <source>
        <dbReference type="ARBA" id="ARBA00022729"/>
    </source>
</evidence>
<keyword evidence="7" id="KW-0378">Hydrolase</keyword>
<dbReference type="InterPro" id="IPR023346">
    <property type="entry name" value="Lysozyme-like_dom_sf"/>
</dbReference>
<keyword evidence="7" id="KW-0326">Glycosidase</keyword>
<dbReference type="SUPFAM" id="SSF48435">
    <property type="entry name" value="Bacterial muramidases"/>
    <property type="match status" value="1"/>
</dbReference>
<dbReference type="GO" id="GO:0042597">
    <property type="term" value="C:periplasmic space"/>
    <property type="evidence" value="ECO:0007669"/>
    <property type="project" value="InterPro"/>
</dbReference>
<evidence type="ECO:0000256" key="4">
    <source>
        <dbReference type="SAM" id="MobiDB-lite"/>
    </source>
</evidence>
<accession>A0A840SPA6</accession>
<dbReference type="Gene3D" id="1.10.530.10">
    <property type="match status" value="1"/>
</dbReference>
<dbReference type="InterPro" id="IPR008939">
    <property type="entry name" value="Lytic_TGlycosylase_superhlx_U"/>
</dbReference>
<keyword evidence="3 5" id="KW-0732">Signal</keyword>
<gene>
    <name evidence="7" type="ORF">HNP73_001053</name>
</gene>
<feature type="domain" description="Transglycosylase SLT" evidence="6">
    <location>
        <begin position="492"/>
        <end position="591"/>
    </location>
</feature>
<comment type="similarity">
    <text evidence="1">Belongs to the transglycosylase Slt family.</text>
</comment>
<dbReference type="Pfam" id="PF01464">
    <property type="entry name" value="SLT"/>
    <property type="match status" value="1"/>
</dbReference>
<organism evidence="7 8">
    <name type="scientific">Amaricoccus macauensis</name>
    <dbReference type="NCBI Taxonomy" id="57001"/>
    <lineage>
        <taxon>Bacteria</taxon>
        <taxon>Pseudomonadati</taxon>
        <taxon>Pseudomonadota</taxon>
        <taxon>Alphaproteobacteria</taxon>
        <taxon>Rhodobacterales</taxon>
        <taxon>Paracoccaceae</taxon>
        <taxon>Amaricoccus</taxon>
    </lineage>
</organism>
<feature type="region of interest" description="Disordered" evidence="4">
    <location>
        <begin position="636"/>
        <end position="657"/>
    </location>
</feature>
<dbReference type="EC" id="3.2.1.-" evidence="7"/>
<feature type="chain" id="PRO_5032452732" evidence="5">
    <location>
        <begin position="24"/>
        <end position="657"/>
    </location>
</feature>